<evidence type="ECO:0000259" key="7">
    <source>
        <dbReference type="PROSITE" id="PS51999"/>
    </source>
</evidence>
<dbReference type="PROSITE" id="PS51999">
    <property type="entry name" value="ZF_GRF"/>
    <property type="match status" value="1"/>
</dbReference>
<keyword evidence="3" id="KW-0862">Zinc</keyword>
<protein>
    <recommendedName>
        <fullName evidence="7">GRF-type domain-containing protein</fullName>
    </recommendedName>
</protein>
<organism evidence="8 9">
    <name type="scientific">Delitschia confertaspora ATCC 74209</name>
    <dbReference type="NCBI Taxonomy" id="1513339"/>
    <lineage>
        <taxon>Eukaryota</taxon>
        <taxon>Fungi</taxon>
        <taxon>Dikarya</taxon>
        <taxon>Ascomycota</taxon>
        <taxon>Pezizomycotina</taxon>
        <taxon>Dothideomycetes</taxon>
        <taxon>Pleosporomycetidae</taxon>
        <taxon>Pleosporales</taxon>
        <taxon>Delitschiaceae</taxon>
        <taxon>Delitschia</taxon>
    </lineage>
</organism>
<keyword evidence="9" id="KW-1185">Reference proteome</keyword>
<dbReference type="OrthoDB" id="430051at2759"/>
<evidence type="ECO:0000313" key="8">
    <source>
        <dbReference type="EMBL" id="KAF2196978.1"/>
    </source>
</evidence>
<evidence type="ECO:0000313" key="9">
    <source>
        <dbReference type="Proteomes" id="UP000799536"/>
    </source>
</evidence>
<dbReference type="Proteomes" id="UP000799536">
    <property type="component" value="Unassembled WGS sequence"/>
</dbReference>
<feature type="compositionally biased region" description="Basic and acidic residues" evidence="6">
    <location>
        <begin position="84"/>
        <end position="97"/>
    </location>
</feature>
<evidence type="ECO:0000256" key="4">
    <source>
        <dbReference type="PROSITE-ProRule" id="PRU01343"/>
    </source>
</evidence>
<accession>A0A9P4JI81</accession>
<evidence type="ECO:0000256" key="1">
    <source>
        <dbReference type="ARBA" id="ARBA00022723"/>
    </source>
</evidence>
<evidence type="ECO:0000256" key="2">
    <source>
        <dbReference type="ARBA" id="ARBA00022771"/>
    </source>
</evidence>
<proteinExistence type="predicted"/>
<feature type="coiled-coil region" evidence="5">
    <location>
        <begin position="304"/>
        <end position="331"/>
    </location>
</feature>
<keyword evidence="5" id="KW-0175">Coiled coil</keyword>
<evidence type="ECO:0000256" key="6">
    <source>
        <dbReference type="SAM" id="MobiDB-lite"/>
    </source>
</evidence>
<evidence type="ECO:0000256" key="3">
    <source>
        <dbReference type="ARBA" id="ARBA00022833"/>
    </source>
</evidence>
<dbReference type="InterPro" id="IPR010666">
    <property type="entry name" value="Znf_GRF"/>
</dbReference>
<gene>
    <name evidence="8" type="ORF">GQ43DRAFT_425525</name>
</gene>
<dbReference type="EMBL" id="ML994295">
    <property type="protein sequence ID" value="KAF2196978.1"/>
    <property type="molecule type" value="Genomic_DNA"/>
</dbReference>
<keyword evidence="2 4" id="KW-0863">Zinc-finger</keyword>
<reference evidence="8" key="1">
    <citation type="journal article" date="2020" name="Stud. Mycol.">
        <title>101 Dothideomycetes genomes: a test case for predicting lifestyles and emergence of pathogens.</title>
        <authorList>
            <person name="Haridas S."/>
            <person name="Albert R."/>
            <person name="Binder M."/>
            <person name="Bloem J."/>
            <person name="Labutti K."/>
            <person name="Salamov A."/>
            <person name="Andreopoulos B."/>
            <person name="Baker S."/>
            <person name="Barry K."/>
            <person name="Bills G."/>
            <person name="Bluhm B."/>
            <person name="Cannon C."/>
            <person name="Castanera R."/>
            <person name="Culley D."/>
            <person name="Daum C."/>
            <person name="Ezra D."/>
            <person name="Gonzalez J."/>
            <person name="Henrissat B."/>
            <person name="Kuo A."/>
            <person name="Liang C."/>
            <person name="Lipzen A."/>
            <person name="Lutzoni F."/>
            <person name="Magnuson J."/>
            <person name="Mondo S."/>
            <person name="Nolan M."/>
            <person name="Ohm R."/>
            <person name="Pangilinan J."/>
            <person name="Park H.-J."/>
            <person name="Ramirez L."/>
            <person name="Alfaro M."/>
            <person name="Sun H."/>
            <person name="Tritt A."/>
            <person name="Yoshinaga Y."/>
            <person name="Zwiers L.-H."/>
            <person name="Turgeon B."/>
            <person name="Goodwin S."/>
            <person name="Spatafora J."/>
            <person name="Crous P."/>
            <person name="Grigoriev I."/>
        </authorList>
    </citation>
    <scope>NUCLEOTIDE SEQUENCE</scope>
    <source>
        <strain evidence="8">ATCC 74209</strain>
    </source>
</reference>
<dbReference type="GO" id="GO:0008270">
    <property type="term" value="F:zinc ion binding"/>
    <property type="evidence" value="ECO:0007669"/>
    <property type="project" value="UniProtKB-KW"/>
</dbReference>
<name>A0A9P4JI81_9PLEO</name>
<keyword evidence="1" id="KW-0479">Metal-binding</keyword>
<dbReference type="Pfam" id="PF06839">
    <property type="entry name" value="Zn_ribbon_GRF"/>
    <property type="match status" value="1"/>
</dbReference>
<evidence type="ECO:0000256" key="5">
    <source>
        <dbReference type="SAM" id="Coils"/>
    </source>
</evidence>
<sequence length="340" mass="37618">MASGRGAPPTAPRGLFANGRWLCDCDPSVPAIHFQTKKAGANKGRWFYACQKNKDEPSSCGFFLWDDVAKPREERALLSNSRTEPGRTVDTPHEPRQRLMTPPPARTITERSTIGSKRKKSSETDGEDQFGSGNSDSSFEDELNRVVTAVDTPKASKSAKMTADSVPRQRKLPWRKNIQGLVTPQTDSRTRRVLFLDEVLAPDGSLITPSKPTNKLTETPSTRNLASLNATPTPARFKEGSTGGLEHGLLRDVFNLLDERNVTLNDETQTSLKQLLTMHSLRTQGVAKGREIARLAIKAKDAKLTELQHCVNTLEAELEAERALVQHLRWKAESGHQSDT</sequence>
<feature type="domain" description="GRF-type" evidence="7">
    <location>
        <begin position="23"/>
        <end position="69"/>
    </location>
</feature>
<dbReference type="AlphaFoldDB" id="A0A9P4JI81"/>
<feature type="region of interest" description="Disordered" evidence="6">
    <location>
        <begin position="76"/>
        <end position="176"/>
    </location>
</feature>
<comment type="caution">
    <text evidence="8">The sequence shown here is derived from an EMBL/GenBank/DDBJ whole genome shotgun (WGS) entry which is preliminary data.</text>
</comment>